<dbReference type="GO" id="GO:0016740">
    <property type="term" value="F:transferase activity"/>
    <property type="evidence" value="ECO:0007669"/>
    <property type="project" value="UniProtKB-KW"/>
</dbReference>
<dbReference type="InterPro" id="IPR015912">
    <property type="entry name" value="Phosphofructokinase_CS"/>
</dbReference>
<dbReference type="PANTHER" id="PTHR13697:SF52">
    <property type="entry name" value="ATP-DEPENDENT 6-PHOSPHOFRUCTOKINASE 3"/>
    <property type="match status" value="1"/>
</dbReference>
<evidence type="ECO:0000256" key="8">
    <source>
        <dbReference type="ARBA" id="ARBA00023152"/>
    </source>
</evidence>
<evidence type="ECO:0000256" key="3">
    <source>
        <dbReference type="ARBA" id="ARBA00022490"/>
    </source>
</evidence>
<evidence type="ECO:0000256" key="9">
    <source>
        <dbReference type="HAMAP-Rule" id="MF_01976"/>
    </source>
</evidence>
<dbReference type="InterPro" id="IPR035966">
    <property type="entry name" value="PKF_sf"/>
</dbReference>
<dbReference type="RefSeq" id="WP_373656548.1">
    <property type="nucleotide sequence ID" value="NZ_JBGUAW010000008.1"/>
</dbReference>
<protein>
    <recommendedName>
        <fullName evidence="9">ATP-dependent 6-phosphofructokinase</fullName>
        <shortName evidence="9">ATP-PFK</shortName>
        <shortName evidence="9">Phosphofructokinase</shortName>
        <ecNumber evidence="9">2.7.1.11</ecNumber>
    </recommendedName>
    <alternativeName>
        <fullName evidence="9">Phosphohexokinase</fullName>
    </alternativeName>
</protein>
<keyword evidence="3 9" id="KW-0963">Cytoplasm</keyword>
<dbReference type="InterPro" id="IPR012003">
    <property type="entry name" value="ATP_PFK_prok-type"/>
</dbReference>
<feature type="binding site" evidence="9">
    <location>
        <begin position="112"/>
        <end position="115"/>
    </location>
    <ligand>
        <name>ATP</name>
        <dbReference type="ChEBI" id="CHEBI:30616"/>
    </ligand>
</feature>
<feature type="binding site" evidence="9">
    <location>
        <begin position="75"/>
        <end position="76"/>
    </location>
    <ligand>
        <name>ATP</name>
        <dbReference type="ChEBI" id="CHEBI:30616"/>
    </ligand>
</feature>
<feature type="binding site" evidence="9">
    <location>
        <position position="113"/>
    </location>
    <ligand>
        <name>Mg(2+)</name>
        <dbReference type="ChEBI" id="CHEBI:18420"/>
        <note>catalytic</note>
    </ligand>
</feature>
<feature type="binding site" description="in other chain" evidence="9">
    <location>
        <begin position="281"/>
        <end position="284"/>
    </location>
    <ligand>
        <name>substrate</name>
        <note>ligand shared between dimeric partners</note>
    </ligand>
</feature>
<dbReference type="SUPFAM" id="SSF53784">
    <property type="entry name" value="Phosphofructokinase"/>
    <property type="match status" value="1"/>
</dbReference>
<dbReference type="PROSITE" id="PS00433">
    <property type="entry name" value="PHOSPHOFRUCTOKINASE"/>
    <property type="match status" value="1"/>
</dbReference>
<dbReference type="Gene3D" id="3.40.50.460">
    <property type="entry name" value="Phosphofructokinase domain"/>
    <property type="match status" value="1"/>
</dbReference>
<dbReference type="InterPro" id="IPR022953">
    <property type="entry name" value="ATP_PFK"/>
</dbReference>
<evidence type="ECO:0000256" key="4">
    <source>
        <dbReference type="ARBA" id="ARBA00022679"/>
    </source>
</evidence>
<keyword evidence="12" id="KW-1185">Reference proteome</keyword>
<feature type="site" description="Important for substrate specificity; cannot use PPi as phosphoryl donor" evidence="9">
    <location>
        <position position="114"/>
    </location>
</feature>
<sequence length="357" mass="37652">MRLGILTGGGDAPGLNAVIRAVVRAAMRTYGWPAVLGIPEGFKGLVERIDPIELTPYTTRGLINEGGTILHTTNRANPFQYPVGDDQYADCSDTAVARIAELGIDALVVLGGDGSLSIAHRLAEKGVTVIGTPKTIDNDIPGTELCFGHMTAVSTATDALDRLHTTAESHHRIMVVELMGRYAGWITLRAGIAGAADAILIPELPFDADSLCEQVKERAREGATFSIIAVAEGAKPKGGDVSVLQEGSGVYQPQLGGIGTQVAEKLRGVTRLETRVTVLGHVQRGGSPVAQDRLLATQYGVSAVDALARGEHSCMVAYNRERIGTVPLEQVAGGFRPVPLDHPLLEAARQVGTLMAE</sequence>
<dbReference type="Proteomes" id="UP001575181">
    <property type="component" value="Unassembled WGS sequence"/>
</dbReference>
<dbReference type="Gene3D" id="3.40.50.450">
    <property type="match status" value="1"/>
</dbReference>
<keyword evidence="5 9" id="KW-0479">Metal-binding</keyword>
<name>A0ABV4TWT1_9GAMM</name>
<comment type="function">
    <text evidence="9">Catalyzes the phosphorylation of D-fructose 6-phosphate to fructose 1,6-bisphosphate by ATP, the first committing step of glycolysis.</text>
</comment>
<feature type="domain" description="Phosphofructokinase" evidence="10">
    <location>
        <begin position="2"/>
        <end position="307"/>
    </location>
</feature>
<evidence type="ECO:0000256" key="6">
    <source>
        <dbReference type="ARBA" id="ARBA00022777"/>
    </source>
</evidence>
<dbReference type="Pfam" id="PF00365">
    <property type="entry name" value="PFK"/>
    <property type="match status" value="1"/>
</dbReference>
<dbReference type="InterPro" id="IPR000023">
    <property type="entry name" value="Phosphofructokinase_dom"/>
</dbReference>
<gene>
    <name evidence="9" type="primary">pfkA</name>
    <name evidence="11" type="ORF">ACERLL_13170</name>
</gene>
<feature type="binding site" evidence="9">
    <location>
        <position position="10"/>
    </location>
    <ligand>
        <name>ATP</name>
        <dbReference type="ChEBI" id="CHEBI:30616"/>
    </ligand>
</feature>
<dbReference type="EMBL" id="JBGUAW010000008">
    <property type="protein sequence ID" value="MFA9461772.1"/>
    <property type="molecule type" value="Genomic_DNA"/>
</dbReference>
<dbReference type="NCBIfam" id="NF002872">
    <property type="entry name" value="PRK03202.1"/>
    <property type="match status" value="1"/>
</dbReference>
<comment type="subunit">
    <text evidence="9">Homodimer or homotetramer.</text>
</comment>
<dbReference type="HAMAP" id="MF_01976">
    <property type="entry name" value="Phosphofructokinase_III"/>
    <property type="match status" value="1"/>
</dbReference>
<keyword evidence="9" id="KW-0547">Nucleotide-binding</keyword>
<keyword evidence="8 9" id="KW-0324">Glycolysis</keyword>
<evidence type="ECO:0000256" key="5">
    <source>
        <dbReference type="ARBA" id="ARBA00022723"/>
    </source>
</evidence>
<dbReference type="EC" id="2.7.1.11" evidence="9"/>
<feature type="binding site" description="in other chain" evidence="9">
    <location>
        <begin position="135"/>
        <end position="137"/>
    </location>
    <ligand>
        <name>substrate</name>
        <note>ligand shared between dimeric partners</note>
    </ligand>
</feature>
<evidence type="ECO:0000259" key="10">
    <source>
        <dbReference type="Pfam" id="PF00365"/>
    </source>
</evidence>
<reference evidence="11 12" key="1">
    <citation type="submission" date="2024-08" db="EMBL/GenBank/DDBJ databases">
        <title>Whole-genome sequencing of halo(alkali)philic microorganisms from hypersaline lakes.</title>
        <authorList>
            <person name="Sorokin D.Y."/>
            <person name="Merkel A.Y."/>
            <person name="Messina E."/>
            <person name="Yakimov M."/>
        </authorList>
    </citation>
    <scope>NUCLEOTIDE SEQUENCE [LARGE SCALE GENOMIC DNA]</scope>
    <source>
        <strain evidence="11 12">Cl-TMA</strain>
    </source>
</reference>
<comment type="cofactor">
    <cofactor evidence="1 9">
        <name>Mg(2+)</name>
        <dbReference type="ChEBI" id="CHEBI:18420"/>
    </cofactor>
</comment>
<evidence type="ECO:0000313" key="12">
    <source>
        <dbReference type="Proteomes" id="UP001575181"/>
    </source>
</evidence>
<feature type="binding site" description="in other chain" evidence="9">
    <location>
        <position position="232"/>
    </location>
    <ligand>
        <name>substrate</name>
        <note>ligand shared between dimeric partners</note>
    </ligand>
</feature>
<feature type="binding site" evidence="9">
    <location>
        <position position="172"/>
    </location>
    <ligand>
        <name>substrate</name>
        <note>ligand shared between dimeric partners</note>
    </ligand>
</feature>
<comment type="similarity">
    <text evidence="9">Belongs to the phosphofructokinase type A (PFKA) family. Mixed-substrate PFK group III subfamily.</text>
</comment>
<comment type="catalytic activity">
    <reaction evidence="9">
        <text>beta-D-fructose 6-phosphate + ATP = beta-D-fructose 1,6-bisphosphate + ADP + H(+)</text>
        <dbReference type="Rhea" id="RHEA:16109"/>
        <dbReference type="ChEBI" id="CHEBI:15378"/>
        <dbReference type="ChEBI" id="CHEBI:30616"/>
        <dbReference type="ChEBI" id="CHEBI:32966"/>
        <dbReference type="ChEBI" id="CHEBI:57634"/>
        <dbReference type="ChEBI" id="CHEBI:456216"/>
        <dbReference type="EC" id="2.7.1.11"/>
    </reaction>
</comment>
<comment type="caution">
    <text evidence="11">The sequence shown here is derived from an EMBL/GenBank/DDBJ whole genome shotgun (WGS) entry which is preliminary data.</text>
</comment>
<accession>A0ABV4TWT1</accession>
<comment type="pathway">
    <text evidence="2 9">Carbohydrate degradation; glycolysis; D-glyceraldehyde 3-phosphate and glycerone phosphate from D-glucose: step 3/4.</text>
</comment>
<dbReference type="InterPro" id="IPR012829">
    <property type="entry name" value="Phosphofructokinase_III"/>
</dbReference>
<feature type="binding site" evidence="9">
    <location>
        <position position="275"/>
    </location>
    <ligand>
        <name>substrate</name>
        <note>ligand shared between dimeric partners</note>
    </ligand>
</feature>
<evidence type="ECO:0000256" key="7">
    <source>
        <dbReference type="ARBA" id="ARBA00022842"/>
    </source>
</evidence>
<evidence type="ECO:0000313" key="11">
    <source>
        <dbReference type="EMBL" id="MFA9461772.1"/>
    </source>
</evidence>
<evidence type="ECO:0000256" key="2">
    <source>
        <dbReference type="ARBA" id="ARBA00004679"/>
    </source>
</evidence>
<evidence type="ECO:0000256" key="1">
    <source>
        <dbReference type="ARBA" id="ARBA00001946"/>
    </source>
</evidence>
<keyword evidence="4 9" id="KW-0808">Transferase</keyword>
<comment type="subcellular location">
    <subcellularLocation>
        <location evidence="9">Cytoplasm</location>
    </subcellularLocation>
</comment>
<proteinExistence type="inferred from homology"/>
<keyword evidence="7 9" id="KW-0460">Magnesium</keyword>
<dbReference type="PRINTS" id="PR00476">
    <property type="entry name" value="PHFRCTKINASE"/>
</dbReference>
<organism evidence="11 12">
    <name type="scientific">Thiohalorhabdus methylotrophus</name>
    <dbReference type="NCBI Taxonomy" id="3242694"/>
    <lineage>
        <taxon>Bacteria</taxon>
        <taxon>Pseudomonadati</taxon>
        <taxon>Pseudomonadota</taxon>
        <taxon>Gammaproteobacteria</taxon>
        <taxon>Thiohalorhabdales</taxon>
        <taxon>Thiohalorhabdaceae</taxon>
        <taxon>Thiohalorhabdus</taxon>
    </lineage>
</organism>
<feature type="binding site" description="in other chain" evidence="9">
    <location>
        <begin position="179"/>
        <end position="181"/>
    </location>
    <ligand>
        <name>substrate</name>
        <note>ligand shared between dimeric partners</note>
    </ligand>
</feature>
<keyword evidence="6 9" id="KW-0418">Kinase</keyword>
<comment type="caution">
    <text evidence="9">Lacks conserved residue(s) required for the propagation of feature annotation.</text>
</comment>
<dbReference type="PIRSF" id="PIRSF000532">
    <property type="entry name" value="ATP_PFK_prok"/>
    <property type="match status" value="1"/>
</dbReference>
<keyword evidence="9" id="KW-0067">ATP-binding</keyword>
<feature type="active site" description="Proton acceptor" evidence="9">
    <location>
        <position position="137"/>
    </location>
</feature>
<dbReference type="PANTHER" id="PTHR13697">
    <property type="entry name" value="PHOSPHOFRUCTOKINASE"/>
    <property type="match status" value="1"/>
</dbReference>